<keyword evidence="1" id="KW-1133">Transmembrane helix</keyword>
<feature type="transmembrane region" description="Helical" evidence="1">
    <location>
        <begin position="12"/>
        <end position="37"/>
    </location>
</feature>
<keyword evidence="3" id="KW-1185">Reference proteome</keyword>
<proteinExistence type="predicted"/>
<evidence type="ECO:0000256" key="1">
    <source>
        <dbReference type="SAM" id="Phobius"/>
    </source>
</evidence>
<name>A0AAE2ZNM2_9HYPH</name>
<protein>
    <submittedName>
        <fullName evidence="2">Tripartite tricarboxylate transporter TctB family protein</fullName>
    </submittedName>
</protein>
<gene>
    <name evidence="2" type="ORF">K1W69_22250</name>
</gene>
<reference evidence="2" key="1">
    <citation type="submission" date="2021-08" db="EMBL/GenBank/DDBJ databases">
        <title>Hoeflea bacterium WL0058 sp. nov., isolated from the sediment.</title>
        <authorList>
            <person name="Wang L."/>
            <person name="Zhang D."/>
        </authorList>
    </citation>
    <scope>NUCLEOTIDE SEQUENCE</scope>
    <source>
        <strain evidence="2">WL0058</strain>
    </source>
</reference>
<organism evidence="2 3">
    <name type="scientific">Flavimaribacter sediminis</name>
    <dbReference type="NCBI Taxonomy" id="2865987"/>
    <lineage>
        <taxon>Bacteria</taxon>
        <taxon>Pseudomonadati</taxon>
        <taxon>Pseudomonadota</taxon>
        <taxon>Alphaproteobacteria</taxon>
        <taxon>Hyphomicrobiales</taxon>
        <taxon>Rhizobiaceae</taxon>
        <taxon>Flavimaribacter</taxon>
    </lineage>
</organism>
<dbReference type="RefSeq" id="WP_220230666.1">
    <property type="nucleotide sequence ID" value="NZ_JAICBX010000005.1"/>
</dbReference>
<evidence type="ECO:0000313" key="2">
    <source>
        <dbReference type="EMBL" id="MBW8639933.1"/>
    </source>
</evidence>
<keyword evidence="1" id="KW-0472">Membrane</keyword>
<feature type="transmembrane region" description="Helical" evidence="1">
    <location>
        <begin position="136"/>
        <end position="159"/>
    </location>
</feature>
<accession>A0AAE2ZNM2</accession>
<feature type="transmembrane region" description="Helical" evidence="1">
    <location>
        <begin position="82"/>
        <end position="102"/>
    </location>
</feature>
<evidence type="ECO:0000313" key="3">
    <source>
        <dbReference type="Proteomes" id="UP001196509"/>
    </source>
</evidence>
<feature type="transmembrane region" description="Helical" evidence="1">
    <location>
        <begin position="49"/>
        <end position="70"/>
    </location>
</feature>
<comment type="caution">
    <text evidence="2">The sequence shown here is derived from an EMBL/GenBank/DDBJ whole genome shotgun (WGS) entry which is preliminary data.</text>
</comment>
<dbReference type="AlphaFoldDB" id="A0AAE2ZNM2"/>
<sequence length="162" mass="17168">MSELNGRRLHAADLATGSILIVLGAGMLAASLAMPTYADRGTVLTAPAIFPGFIAVVLLLLGALLALRTVRRPAPASSADGLAWRPMLTGLGLMTVTIALIGHIDFRLLLAGFCVAFAALFVSWRGPREEIVRRAAAFALVILVVAVLVPMTFQHVFLIRLP</sequence>
<dbReference type="Proteomes" id="UP001196509">
    <property type="component" value="Unassembled WGS sequence"/>
</dbReference>
<feature type="transmembrane region" description="Helical" evidence="1">
    <location>
        <begin position="108"/>
        <end position="124"/>
    </location>
</feature>
<dbReference type="EMBL" id="JAICBX010000005">
    <property type="protein sequence ID" value="MBW8639933.1"/>
    <property type="molecule type" value="Genomic_DNA"/>
</dbReference>
<keyword evidence="1" id="KW-0812">Transmembrane</keyword>